<name>A0A6C0JV64_9ZZZZ</name>
<dbReference type="AlphaFoldDB" id="A0A6C0JV64"/>
<dbReference type="EMBL" id="MN740695">
    <property type="protein sequence ID" value="QHU08287.1"/>
    <property type="molecule type" value="Genomic_DNA"/>
</dbReference>
<proteinExistence type="predicted"/>
<evidence type="ECO:0000313" key="1">
    <source>
        <dbReference type="EMBL" id="QHU08287.1"/>
    </source>
</evidence>
<accession>A0A6C0JV64</accession>
<organism evidence="1">
    <name type="scientific">viral metagenome</name>
    <dbReference type="NCBI Taxonomy" id="1070528"/>
    <lineage>
        <taxon>unclassified sequences</taxon>
        <taxon>metagenomes</taxon>
        <taxon>organismal metagenomes</taxon>
    </lineage>
</organism>
<protein>
    <submittedName>
        <fullName evidence="1">Uncharacterized protein</fullName>
    </submittedName>
</protein>
<reference evidence="1" key="1">
    <citation type="journal article" date="2020" name="Nature">
        <title>Giant virus diversity and host interactions through global metagenomics.</title>
        <authorList>
            <person name="Schulz F."/>
            <person name="Roux S."/>
            <person name="Paez-Espino D."/>
            <person name="Jungbluth S."/>
            <person name="Walsh D.A."/>
            <person name="Denef V.J."/>
            <person name="McMahon K.D."/>
            <person name="Konstantinidis K.T."/>
            <person name="Eloe-Fadrosh E.A."/>
            <person name="Kyrpides N.C."/>
            <person name="Woyke T."/>
        </authorList>
    </citation>
    <scope>NUCLEOTIDE SEQUENCE</scope>
    <source>
        <strain evidence="1">GVMAG-S-1062768-28</strain>
    </source>
</reference>
<sequence length="217" mass="26357">MRYYDFEANWEKFIEILHSKEITRLLEKNQLSHPLYTCSYQEIYMNDLIELVNNDEDRIREFDKYKDKLHKQLQRQYPKRRSIQVDEFLDIEPYYSELSLMFDKYMYKHTRPNTILANIPLCRGHQLAPVLFEIAQQLYPENIWVYLDGDTHSTVYTRDDGGILFDLIFWYYDRTYNKTGKCEYFGANNIFANVRGKKYNDLKSDFMNTKINKIHSE</sequence>